<dbReference type="PANTHER" id="PTHR24148:SF73">
    <property type="entry name" value="HET DOMAIN PROTEIN (AFU_ORTHOLOGUE AFUA_8G01020)"/>
    <property type="match status" value="1"/>
</dbReference>
<dbReference type="InterPro" id="IPR052895">
    <property type="entry name" value="HetReg/Transcr_Mod"/>
</dbReference>
<dbReference type="InterPro" id="IPR036770">
    <property type="entry name" value="Ankyrin_rpt-contain_sf"/>
</dbReference>
<dbReference type="Gene3D" id="1.25.40.20">
    <property type="entry name" value="Ankyrin repeat-containing domain"/>
    <property type="match status" value="1"/>
</dbReference>
<evidence type="ECO:0000256" key="1">
    <source>
        <dbReference type="PROSITE-ProRule" id="PRU00023"/>
    </source>
</evidence>
<dbReference type="AlphaFoldDB" id="A0A5N6U1B0"/>
<keyword evidence="1" id="KW-0040">ANK repeat</keyword>
<dbReference type="PROSITE" id="PS50297">
    <property type="entry name" value="ANK_REP_REGION"/>
    <property type="match status" value="1"/>
</dbReference>
<proteinExistence type="predicted"/>
<gene>
    <name evidence="3" type="ORF">BDV25DRAFT_137923</name>
</gene>
<evidence type="ECO:0000313" key="4">
    <source>
        <dbReference type="Proteomes" id="UP000325780"/>
    </source>
</evidence>
<name>A0A5N6U1B0_ASPAV</name>
<dbReference type="Pfam" id="PF26639">
    <property type="entry name" value="Het-6_barrel"/>
    <property type="match status" value="1"/>
</dbReference>
<keyword evidence="4" id="KW-1185">Reference proteome</keyword>
<feature type="repeat" description="ANK" evidence="1">
    <location>
        <begin position="163"/>
        <end position="195"/>
    </location>
</feature>
<accession>A0A5N6U1B0</accession>
<dbReference type="Proteomes" id="UP000325780">
    <property type="component" value="Unassembled WGS sequence"/>
</dbReference>
<protein>
    <recommendedName>
        <fullName evidence="2">Heterokaryon incompatibility domain-containing protein</fullName>
    </recommendedName>
</protein>
<dbReference type="PANTHER" id="PTHR24148">
    <property type="entry name" value="ANKYRIN REPEAT DOMAIN-CONTAINING PROTEIN 39 HOMOLOG-RELATED"/>
    <property type="match status" value="1"/>
</dbReference>
<evidence type="ECO:0000259" key="2">
    <source>
        <dbReference type="Pfam" id="PF06985"/>
    </source>
</evidence>
<dbReference type="Pfam" id="PF12796">
    <property type="entry name" value="Ank_2"/>
    <property type="match status" value="1"/>
</dbReference>
<dbReference type="InterPro" id="IPR002110">
    <property type="entry name" value="Ankyrin_rpt"/>
</dbReference>
<dbReference type="PROSITE" id="PS50088">
    <property type="entry name" value="ANK_REPEAT"/>
    <property type="match status" value="1"/>
</dbReference>
<dbReference type="OrthoDB" id="2157530at2759"/>
<dbReference type="SMART" id="SM00248">
    <property type="entry name" value="ANK"/>
    <property type="match status" value="3"/>
</dbReference>
<dbReference type="SUPFAM" id="SSF48403">
    <property type="entry name" value="Ankyrin repeat"/>
    <property type="match status" value="1"/>
</dbReference>
<feature type="domain" description="Heterokaryon incompatibility" evidence="2">
    <location>
        <begin position="240"/>
        <end position="370"/>
    </location>
</feature>
<evidence type="ECO:0000313" key="3">
    <source>
        <dbReference type="EMBL" id="KAE8152350.1"/>
    </source>
</evidence>
<reference evidence="3 4" key="1">
    <citation type="submission" date="2019-04" db="EMBL/GenBank/DDBJ databases">
        <title>Friends and foes A comparative genomics study of 23 Aspergillus species from section Flavi.</title>
        <authorList>
            <consortium name="DOE Joint Genome Institute"/>
            <person name="Kjaerbolling I."/>
            <person name="Vesth T."/>
            <person name="Frisvad J.C."/>
            <person name="Nybo J.L."/>
            <person name="Theobald S."/>
            <person name="Kildgaard S."/>
            <person name="Isbrandt T."/>
            <person name="Kuo A."/>
            <person name="Sato A."/>
            <person name="Lyhne E.K."/>
            <person name="Kogle M.E."/>
            <person name="Wiebenga A."/>
            <person name="Kun R.S."/>
            <person name="Lubbers R.J."/>
            <person name="Makela M.R."/>
            <person name="Barry K."/>
            <person name="Chovatia M."/>
            <person name="Clum A."/>
            <person name="Daum C."/>
            <person name="Haridas S."/>
            <person name="He G."/>
            <person name="LaButti K."/>
            <person name="Lipzen A."/>
            <person name="Mondo S."/>
            <person name="Riley R."/>
            <person name="Salamov A."/>
            <person name="Simmons B.A."/>
            <person name="Magnuson J.K."/>
            <person name="Henrissat B."/>
            <person name="Mortensen U.H."/>
            <person name="Larsen T.O."/>
            <person name="Devries R.P."/>
            <person name="Grigoriev I.V."/>
            <person name="Machida M."/>
            <person name="Baker S.E."/>
            <person name="Andersen M.R."/>
        </authorList>
    </citation>
    <scope>NUCLEOTIDE SEQUENCE [LARGE SCALE GENOMIC DNA]</scope>
    <source>
        <strain evidence="3 4">IBT 18842</strain>
    </source>
</reference>
<sequence>MADLPTQLFEHTPLPTKSSIRLVSLVQDDPNVLPPMIYGVPLIRLSLATVDLENEPLFDALSYTWGSPFPDNSEWTQAYKGANSMRPIALNGCIHYIGRDLWEFLQQAKQTIARRRPMVDKYVDKRLKPYNKTRLIIAAENGILAQVHNFLRLGADIKAQDKFGEMALHYAAENGHMEVVKLLVNYGSDINIRDNTGRTPLDCAIQREKGAFKDVIHFLRNVDTLCEPVDLQTDIPLTAARPIWIDSICINQSDIPERNAQVAIMSKIYSHAASVIVWLGIEDEYAAPAFEGMINNENQNGTRTRPVFEDWLMYVRWSSAGINNPHEILRNNLTSKGMDQNALETRVKQVIAITHLLSRAWWSRIWIIQELALARRILMTCGTLEVAFHDTFIPRLPAVKLPSKLRHRSEIPTMLSTFELAKRSGTSGLEAFLLADIRLRTSECTHEREVISSNPPKTFEKCTPPERDALSIQALGIVARWFHASDPRDKIFALLGLALSDGSEKMKADYSMSTVMAYIRYGSLFVRGYEKVKEGPNESPTGVPFILECLEGLSYVQHSAKSSSCVEEYKSQLPSWTSNFSVSTVTNRIWSQRFNACKSVSGAPTVLIGADPRVIHVNGAKFDKVVGIESYRKIHGDFHLGLPLAWLELLTTLHPIYPAGRSRTEALWQTLTAGSIPHTTDSGRIAFRNFMRRNLWYALDDPSLGPMLDQLRETDAWDALPSMQEIEAPPQKIRDRKNIYIDLDEMFSIAWRRYYTARCLFRTERGYLGLGPETIEPGDEVWLVAGSRTPFILRKLDESKSKKNARRLVNSIRNSFRKQPSGSQDSVRRNFVGESYVHGIMNGEAEELLDFCTVSLE</sequence>
<dbReference type="InterPro" id="IPR010730">
    <property type="entry name" value="HET"/>
</dbReference>
<organism evidence="3 4">
    <name type="scientific">Aspergillus avenaceus</name>
    <dbReference type="NCBI Taxonomy" id="36643"/>
    <lineage>
        <taxon>Eukaryota</taxon>
        <taxon>Fungi</taxon>
        <taxon>Dikarya</taxon>
        <taxon>Ascomycota</taxon>
        <taxon>Pezizomycotina</taxon>
        <taxon>Eurotiomycetes</taxon>
        <taxon>Eurotiomycetidae</taxon>
        <taxon>Eurotiales</taxon>
        <taxon>Aspergillaceae</taxon>
        <taxon>Aspergillus</taxon>
        <taxon>Aspergillus subgen. Circumdati</taxon>
    </lineage>
</organism>
<dbReference type="Pfam" id="PF06985">
    <property type="entry name" value="HET"/>
    <property type="match status" value="1"/>
</dbReference>
<dbReference type="EMBL" id="ML742054">
    <property type="protein sequence ID" value="KAE8152350.1"/>
    <property type="molecule type" value="Genomic_DNA"/>
</dbReference>